<feature type="domain" description="Methyl-accepting transducer" evidence="3">
    <location>
        <begin position="647"/>
        <end position="877"/>
    </location>
</feature>
<dbReference type="InterPro" id="IPR018389">
    <property type="entry name" value="DctP_fam"/>
</dbReference>
<dbReference type="AlphaFoldDB" id="E6PCG5"/>
<dbReference type="PANTHER" id="PTHR32089">
    <property type="entry name" value="METHYL-ACCEPTING CHEMOTAXIS PROTEIN MCPB"/>
    <property type="match status" value="1"/>
</dbReference>
<evidence type="ECO:0000259" key="3">
    <source>
        <dbReference type="PROSITE" id="PS50111"/>
    </source>
</evidence>
<dbReference type="SUPFAM" id="SSF58104">
    <property type="entry name" value="Methyl-accepting chemotaxis protein (MCP) signaling domain"/>
    <property type="match status" value="2"/>
</dbReference>
<dbReference type="Gene3D" id="3.40.190.170">
    <property type="entry name" value="Bacterial extracellular solute-binding protein, family 7"/>
    <property type="match status" value="1"/>
</dbReference>
<evidence type="ECO:0000256" key="2">
    <source>
        <dbReference type="ARBA" id="ARBA00023224"/>
    </source>
</evidence>
<proteinExistence type="predicted"/>
<keyword evidence="2" id="KW-0807">Transducer</keyword>
<protein>
    <recommendedName>
        <fullName evidence="3">Methyl-accepting transducer domain-containing protein</fullName>
    </recommendedName>
</protein>
<keyword evidence="1" id="KW-0732">Signal</keyword>
<dbReference type="Pfam" id="PF03480">
    <property type="entry name" value="DctP"/>
    <property type="match status" value="1"/>
</dbReference>
<accession>E6PCG5</accession>
<dbReference type="InterPro" id="IPR004089">
    <property type="entry name" value="MCPsignal_dom"/>
</dbReference>
<dbReference type="Gene3D" id="1.10.287.950">
    <property type="entry name" value="Methyl-accepting chemotaxis protein"/>
    <property type="match status" value="2"/>
</dbReference>
<dbReference type="GO" id="GO:0016020">
    <property type="term" value="C:membrane"/>
    <property type="evidence" value="ECO:0007669"/>
    <property type="project" value="InterPro"/>
</dbReference>
<reference evidence="4" key="1">
    <citation type="submission" date="2009-10" db="EMBL/GenBank/DDBJ databases">
        <title>Diversity of trophic interactions inside an arsenic-rich microbial ecosystem.</title>
        <authorList>
            <person name="Bertin P.N."/>
            <person name="Heinrich-Salmeron A."/>
            <person name="Pelletier E."/>
            <person name="Goulhen-Chollet F."/>
            <person name="Arsene-Ploetze F."/>
            <person name="Gallien S."/>
            <person name="Calteau A."/>
            <person name="Vallenet D."/>
            <person name="Casiot C."/>
            <person name="Chane-Woon-Ming B."/>
            <person name="Giloteaux L."/>
            <person name="Barakat M."/>
            <person name="Bonnefoy V."/>
            <person name="Bruneel O."/>
            <person name="Chandler M."/>
            <person name="Cleiss J."/>
            <person name="Duran R."/>
            <person name="Elbaz-Poulichet F."/>
            <person name="Fonknechten N."/>
            <person name="Lauga B."/>
            <person name="Mornico D."/>
            <person name="Ortet P."/>
            <person name="Schaeffer C."/>
            <person name="Siguier P."/>
            <person name="Alexander Thil Smith A."/>
            <person name="Van Dorsselaer A."/>
            <person name="Weissenbach J."/>
            <person name="Medigue C."/>
            <person name="Le Paslier D."/>
        </authorList>
    </citation>
    <scope>NUCLEOTIDE SEQUENCE</scope>
</reference>
<name>E6PCG5_9ZZZZ</name>
<dbReference type="PROSITE" id="PS50111">
    <property type="entry name" value="CHEMOTAXIS_TRANSDUC_2"/>
    <property type="match status" value="2"/>
</dbReference>
<dbReference type="NCBIfam" id="TIGR00787">
    <property type="entry name" value="dctP"/>
    <property type="match status" value="1"/>
</dbReference>
<dbReference type="InterPro" id="IPR038404">
    <property type="entry name" value="TRAP_DctP_sf"/>
</dbReference>
<dbReference type="PANTHER" id="PTHR32089:SF114">
    <property type="entry name" value="METHYL-ACCEPTING CHEMOTAXIS PROTEIN MCPB"/>
    <property type="match status" value="1"/>
</dbReference>
<comment type="caution">
    <text evidence="4">The sequence shown here is derived from an EMBL/GenBank/DDBJ whole genome shotgun (WGS) entry which is preliminary data.</text>
</comment>
<dbReference type="GO" id="GO:0007165">
    <property type="term" value="P:signal transduction"/>
    <property type="evidence" value="ECO:0007669"/>
    <property type="project" value="UniProtKB-KW"/>
</dbReference>
<evidence type="ECO:0000256" key="1">
    <source>
        <dbReference type="ARBA" id="ARBA00022729"/>
    </source>
</evidence>
<dbReference type="GO" id="GO:0030288">
    <property type="term" value="C:outer membrane-bounded periplasmic space"/>
    <property type="evidence" value="ECO:0007669"/>
    <property type="project" value="InterPro"/>
</dbReference>
<dbReference type="SMART" id="SM00283">
    <property type="entry name" value="MA"/>
    <property type="match status" value="2"/>
</dbReference>
<dbReference type="EMBL" id="CABL01000001">
    <property type="protein sequence ID" value="CBH74149.1"/>
    <property type="molecule type" value="Genomic_DNA"/>
</dbReference>
<dbReference type="NCBIfam" id="NF037995">
    <property type="entry name" value="TRAP_S1"/>
    <property type="match status" value="1"/>
</dbReference>
<dbReference type="Pfam" id="PF00015">
    <property type="entry name" value="MCPsignal"/>
    <property type="match status" value="2"/>
</dbReference>
<feature type="domain" description="Methyl-accepting transducer" evidence="3">
    <location>
        <begin position="17"/>
        <end position="253"/>
    </location>
</feature>
<organism evidence="4">
    <name type="scientific">mine drainage metagenome</name>
    <dbReference type="NCBI Taxonomy" id="410659"/>
    <lineage>
        <taxon>unclassified sequences</taxon>
        <taxon>metagenomes</taxon>
        <taxon>ecological metagenomes</taxon>
    </lineage>
</organism>
<gene>
    <name evidence="4" type="ORF">CARN1_2036</name>
</gene>
<dbReference type="InterPro" id="IPR004682">
    <property type="entry name" value="TRAP_DctP"/>
</dbReference>
<evidence type="ECO:0000313" key="4">
    <source>
        <dbReference type="EMBL" id="CBH74149.1"/>
    </source>
</evidence>
<dbReference type="GO" id="GO:0055085">
    <property type="term" value="P:transmembrane transport"/>
    <property type="evidence" value="ECO:0007669"/>
    <property type="project" value="InterPro"/>
</dbReference>
<sequence length="888" mass="96022">MIDASAAPALDPSFEQFSESISHAVESVRSISESIAATAQEQTTLMVALAETADLLSRDSWTTASRLQQAQTQAHATTSALAESVQVVGELLTSVQQLAELSGQTAAAMDEFGRLMSEIGRMAAFVEDVSDETQLLALNAAIEAARAGKHGLGFAVVAGEVGRLAKTTGESTSVITGLVVEVRREAEATIAAVRASAEQSAESAPLARQAQEAIQVVASLSTDLSHAIDGAVHASGQQSDQSNKMIERTASLSTMMAEEGREALEAAFATQRLSYYGAEMAYLSRSTAVQRSEGATLRCATLLPPGYPPARALQYVQKRIEELTSGRLRIELHIPFEGGTEQEELLRVRSGELDIVSVTTFVAGSISPLVQLFDLPFVFSTPAEAHAVIDGPLGRHVLQSFAPFGLTGLGFLENGMRHFTNSLHPVTQPDDLKRMRVRIQDSVVYLALMHAFGSIPKVIPFNRVHDALVAKDVDAQENPLANIVGAKLYEGQRYLTLTAHAYNTQIVLANSDRLRQLSPEDRKALAQAFEEARNMHRSIAAEQEAEALSELQRHLEVHRFTDIEREQFIEAATFVWERMEPLFSPDIYQALLSRELQAWSNPRATIDARHTRAFSVDEVIHAIDTSVAVVRNSAGRIGKTAQTEIVSSLKSLAGQSHGMSETSNGLADRFASLGERCAQAQAQLGDADRIVERLFSTIDALATMAMQSRDALGKFAKSMNQIVDIVSVVRAVSDKTNLLALNAAIEAARAGEHGRGFSVVATEVRKLADKTKSSTQEIRSVLADLDKRSKATAGAIASDVSKAEASGRHARAAQAAFERIGGFVTAANTTLGDAERESRAAAQRAYAMYGDYMQMAELIHEYANECSEAIETADRLERERNRLFASAR</sequence>